<comment type="caution">
    <text evidence="2">The sequence shown here is derived from an EMBL/GenBank/DDBJ whole genome shotgun (WGS) entry which is preliminary data.</text>
</comment>
<dbReference type="EMBL" id="LXQA010662408">
    <property type="protein sequence ID" value="MCI64747.1"/>
    <property type="molecule type" value="Genomic_DNA"/>
</dbReference>
<evidence type="ECO:0000313" key="2">
    <source>
        <dbReference type="EMBL" id="MCI64747.1"/>
    </source>
</evidence>
<evidence type="ECO:0000313" key="3">
    <source>
        <dbReference type="Proteomes" id="UP000265520"/>
    </source>
</evidence>
<proteinExistence type="predicted"/>
<sequence length="85" mass="8680">NKASPSPVAAVQPMQASPSPAIMGASASTKKDRPEDTHDVVVALKLPESKGKNSDGSLPRKKGRKEKIPSKGSIARSTAFPGGSG</sequence>
<evidence type="ECO:0000256" key="1">
    <source>
        <dbReference type="SAM" id="MobiDB-lite"/>
    </source>
</evidence>
<keyword evidence="3" id="KW-1185">Reference proteome</keyword>
<organism evidence="2 3">
    <name type="scientific">Trifolium medium</name>
    <dbReference type="NCBI Taxonomy" id="97028"/>
    <lineage>
        <taxon>Eukaryota</taxon>
        <taxon>Viridiplantae</taxon>
        <taxon>Streptophyta</taxon>
        <taxon>Embryophyta</taxon>
        <taxon>Tracheophyta</taxon>
        <taxon>Spermatophyta</taxon>
        <taxon>Magnoliopsida</taxon>
        <taxon>eudicotyledons</taxon>
        <taxon>Gunneridae</taxon>
        <taxon>Pentapetalae</taxon>
        <taxon>rosids</taxon>
        <taxon>fabids</taxon>
        <taxon>Fabales</taxon>
        <taxon>Fabaceae</taxon>
        <taxon>Papilionoideae</taxon>
        <taxon>50 kb inversion clade</taxon>
        <taxon>NPAAA clade</taxon>
        <taxon>Hologalegina</taxon>
        <taxon>IRL clade</taxon>
        <taxon>Trifolieae</taxon>
        <taxon>Trifolium</taxon>
    </lineage>
</organism>
<feature type="non-terminal residue" evidence="2">
    <location>
        <position position="1"/>
    </location>
</feature>
<feature type="region of interest" description="Disordered" evidence="1">
    <location>
        <begin position="1"/>
        <end position="85"/>
    </location>
</feature>
<accession>A0A392TWC9</accession>
<feature type="compositionally biased region" description="Basic and acidic residues" evidence="1">
    <location>
        <begin position="29"/>
        <end position="39"/>
    </location>
</feature>
<name>A0A392TWC9_9FABA</name>
<dbReference type="AlphaFoldDB" id="A0A392TWC9"/>
<dbReference type="Proteomes" id="UP000265520">
    <property type="component" value="Unassembled WGS sequence"/>
</dbReference>
<protein>
    <submittedName>
        <fullName evidence="2">Uncharacterized protein</fullName>
    </submittedName>
</protein>
<feature type="non-terminal residue" evidence="2">
    <location>
        <position position="85"/>
    </location>
</feature>
<reference evidence="2 3" key="1">
    <citation type="journal article" date="2018" name="Front. Plant Sci.">
        <title>Red Clover (Trifolium pratense) and Zigzag Clover (T. medium) - A Picture of Genomic Similarities and Differences.</title>
        <authorList>
            <person name="Dluhosova J."/>
            <person name="Istvanek J."/>
            <person name="Nedelnik J."/>
            <person name="Repkova J."/>
        </authorList>
    </citation>
    <scope>NUCLEOTIDE SEQUENCE [LARGE SCALE GENOMIC DNA]</scope>
    <source>
        <strain evidence="3">cv. 10/8</strain>
        <tissue evidence="2">Leaf</tissue>
    </source>
</reference>